<accession>A0A843V8H4</accession>
<dbReference type="EMBL" id="NMUH01001204">
    <property type="protein sequence ID" value="MQL90050.1"/>
    <property type="molecule type" value="Genomic_DNA"/>
</dbReference>
<evidence type="ECO:0000313" key="3">
    <source>
        <dbReference type="Proteomes" id="UP000652761"/>
    </source>
</evidence>
<evidence type="ECO:0008006" key="4">
    <source>
        <dbReference type="Google" id="ProtNLM"/>
    </source>
</evidence>
<organism evidence="2 3">
    <name type="scientific">Colocasia esculenta</name>
    <name type="common">Wild taro</name>
    <name type="synonym">Arum esculentum</name>
    <dbReference type="NCBI Taxonomy" id="4460"/>
    <lineage>
        <taxon>Eukaryota</taxon>
        <taxon>Viridiplantae</taxon>
        <taxon>Streptophyta</taxon>
        <taxon>Embryophyta</taxon>
        <taxon>Tracheophyta</taxon>
        <taxon>Spermatophyta</taxon>
        <taxon>Magnoliopsida</taxon>
        <taxon>Liliopsida</taxon>
        <taxon>Araceae</taxon>
        <taxon>Aroideae</taxon>
        <taxon>Colocasieae</taxon>
        <taxon>Colocasia</taxon>
    </lineage>
</organism>
<sequence length="182" mass="19559">MSRGVRRGVSNRPQHPRVPRIQARERDGSIQRGEEGSPEEDSTTFLEARQEVGSGVPAATAFSSSSESAGKCLKCGSTEHQIRDCLRLQQFTQRGAPTPVATAVAAPVARKLGRPWAQARVYALAREDAEQAKNVTEGTLAVESGVKAEESEVPLSVHTPAGETGVPVIEEDVVRSDSEREE</sequence>
<comment type="caution">
    <text evidence="2">The sequence shown here is derived from an EMBL/GenBank/DDBJ whole genome shotgun (WGS) entry which is preliminary data.</text>
</comment>
<keyword evidence="3" id="KW-1185">Reference proteome</keyword>
<name>A0A843V8H4_COLES</name>
<feature type="compositionally biased region" description="Basic and acidic residues" evidence="1">
    <location>
        <begin position="22"/>
        <end position="35"/>
    </location>
</feature>
<gene>
    <name evidence="2" type="ORF">Taro_022630</name>
</gene>
<reference evidence="2" key="1">
    <citation type="submission" date="2017-07" db="EMBL/GenBank/DDBJ databases">
        <title>Taro Niue Genome Assembly and Annotation.</title>
        <authorList>
            <person name="Atibalentja N."/>
            <person name="Keating K."/>
            <person name="Fields C.J."/>
        </authorList>
    </citation>
    <scope>NUCLEOTIDE SEQUENCE</scope>
    <source>
        <strain evidence="2">Niue_2</strain>
        <tissue evidence="2">Leaf</tissue>
    </source>
</reference>
<evidence type="ECO:0000256" key="1">
    <source>
        <dbReference type="SAM" id="MobiDB-lite"/>
    </source>
</evidence>
<evidence type="ECO:0000313" key="2">
    <source>
        <dbReference type="EMBL" id="MQL90050.1"/>
    </source>
</evidence>
<feature type="region of interest" description="Disordered" evidence="1">
    <location>
        <begin position="1"/>
        <end position="44"/>
    </location>
</feature>
<dbReference type="Proteomes" id="UP000652761">
    <property type="component" value="Unassembled WGS sequence"/>
</dbReference>
<feature type="compositionally biased region" description="Basic and acidic residues" evidence="1">
    <location>
        <begin position="172"/>
        <end position="182"/>
    </location>
</feature>
<proteinExistence type="predicted"/>
<protein>
    <recommendedName>
        <fullName evidence="4">CCHC-type domain-containing protein</fullName>
    </recommendedName>
</protein>
<dbReference type="AlphaFoldDB" id="A0A843V8H4"/>
<feature type="region of interest" description="Disordered" evidence="1">
    <location>
        <begin position="143"/>
        <end position="182"/>
    </location>
</feature>